<reference evidence="1" key="1">
    <citation type="submission" date="2022-08" db="EMBL/GenBank/DDBJ databases">
        <title>Genomic Encyclopedia of Type Strains, Phase V (KMG-V): Genome sequencing to study the core and pangenomes of soil and plant-associated prokaryotes.</title>
        <authorList>
            <person name="Whitman W."/>
        </authorList>
    </citation>
    <scope>NUCLEOTIDE SEQUENCE</scope>
    <source>
        <strain evidence="1">SP2016B</strain>
    </source>
</reference>
<protein>
    <submittedName>
        <fullName evidence="1">Transposase-like protein</fullName>
    </submittedName>
</protein>
<organism evidence="1 2">
    <name type="scientific">Salinibacter ruber</name>
    <dbReference type="NCBI Taxonomy" id="146919"/>
    <lineage>
        <taxon>Bacteria</taxon>
        <taxon>Pseudomonadati</taxon>
        <taxon>Rhodothermota</taxon>
        <taxon>Rhodothermia</taxon>
        <taxon>Rhodothermales</taxon>
        <taxon>Salinibacteraceae</taxon>
        <taxon>Salinibacter</taxon>
    </lineage>
</organism>
<dbReference type="RefSeq" id="WP_259082941.1">
    <property type="nucleotide sequence ID" value="NZ_JANTYZ010000001.1"/>
</dbReference>
<name>A0A9X2R5S7_9BACT</name>
<dbReference type="AlphaFoldDB" id="A0A9X2R5S7"/>
<dbReference type="InterPro" id="IPR051354">
    <property type="entry name" value="Transposase_27_IS1"/>
</dbReference>
<dbReference type="Proteomes" id="UP001155034">
    <property type="component" value="Unassembled WGS sequence"/>
</dbReference>
<comment type="caution">
    <text evidence="1">The sequence shown here is derived from an EMBL/GenBank/DDBJ whole genome shotgun (WGS) entry which is preliminary data.</text>
</comment>
<dbReference type="PANTHER" id="PTHR33293:SF1">
    <property type="entry name" value="INSERTION ELEMENT IS1 1 PROTEIN INSB-RELATED"/>
    <property type="match status" value="1"/>
</dbReference>
<proteinExistence type="predicted"/>
<gene>
    <name evidence="1" type="ORF">GGP82_000054</name>
</gene>
<accession>A0A9X2R5S7</accession>
<evidence type="ECO:0000313" key="1">
    <source>
        <dbReference type="EMBL" id="MCS3863523.1"/>
    </source>
</evidence>
<dbReference type="EMBL" id="JANTYZ010000001">
    <property type="protein sequence ID" value="MCS3863523.1"/>
    <property type="molecule type" value="Genomic_DNA"/>
</dbReference>
<dbReference type="PANTHER" id="PTHR33293">
    <property type="entry name" value="INSERTION ELEMENT IS1 1 PROTEIN INSB-RELATED"/>
    <property type="match status" value="1"/>
</dbReference>
<sequence>MSELAEVGDFCPNDSCPDAGKTDEGNIVKYGTTAKGLQRYRCKTCGKTFSENTGTIFYNKHTGAEEIIETLALIAEGSRVASLSRVKGYKEETIRNWLQQAAEHATEIENVLMSEYEIERGQLDALWSYVGHKEQESGEGEKRSA</sequence>
<evidence type="ECO:0000313" key="2">
    <source>
        <dbReference type="Proteomes" id="UP001155034"/>
    </source>
</evidence>